<dbReference type="CDD" id="cd01400">
    <property type="entry name" value="6PGL"/>
    <property type="match status" value="1"/>
</dbReference>
<evidence type="ECO:0000259" key="8">
    <source>
        <dbReference type="Pfam" id="PF01182"/>
    </source>
</evidence>
<dbReference type="InterPro" id="IPR005900">
    <property type="entry name" value="6-phosphogluconolactonase_DevB"/>
</dbReference>
<keyword evidence="7" id="KW-0378">Hydrolase</keyword>
<dbReference type="SUPFAM" id="SSF100950">
    <property type="entry name" value="NagB/RpiA/CoA transferase-like"/>
    <property type="match status" value="1"/>
</dbReference>
<evidence type="ECO:0000256" key="1">
    <source>
        <dbReference type="ARBA" id="ARBA00000832"/>
    </source>
</evidence>
<evidence type="ECO:0000256" key="5">
    <source>
        <dbReference type="ARBA" id="ARBA00013198"/>
    </source>
</evidence>
<dbReference type="OrthoDB" id="9810967at2"/>
<name>A0A1T4Q2S0_9HYPH</name>
<gene>
    <name evidence="7" type="primary">pgl</name>
    <name evidence="9" type="ORF">SAMN05428963_104313</name>
</gene>
<protein>
    <recommendedName>
        <fullName evidence="6 7">6-phosphogluconolactonase</fullName>
        <shortName evidence="7">6PGL</shortName>
        <ecNumber evidence="5 7">3.1.1.31</ecNumber>
    </recommendedName>
</protein>
<dbReference type="InterPro" id="IPR006148">
    <property type="entry name" value="Glc/Gal-6P_isomerase"/>
</dbReference>
<dbReference type="AlphaFoldDB" id="A0A1T4Q2S0"/>
<evidence type="ECO:0000313" key="10">
    <source>
        <dbReference type="Proteomes" id="UP000190135"/>
    </source>
</evidence>
<dbReference type="GO" id="GO:0017057">
    <property type="term" value="F:6-phosphogluconolactonase activity"/>
    <property type="evidence" value="ECO:0007669"/>
    <property type="project" value="UniProtKB-UniRule"/>
</dbReference>
<dbReference type="InterPro" id="IPR037171">
    <property type="entry name" value="NagB/RpiA_transferase-like"/>
</dbReference>
<comment type="function">
    <text evidence="2 7">Hydrolysis of 6-phosphogluconolactone to 6-phosphogluconate.</text>
</comment>
<dbReference type="GO" id="GO:0006098">
    <property type="term" value="P:pentose-phosphate shunt"/>
    <property type="evidence" value="ECO:0007669"/>
    <property type="project" value="UniProtKB-UniPathway"/>
</dbReference>
<comment type="catalytic activity">
    <reaction evidence="1 7">
        <text>6-phospho-D-glucono-1,5-lactone + H2O = 6-phospho-D-gluconate + H(+)</text>
        <dbReference type="Rhea" id="RHEA:12556"/>
        <dbReference type="ChEBI" id="CHEBI:15377"/>
        <dbReference type="ChEBI" id="CHEBI:15378"/>
        <dbReference type="ChEBI" id="CHEBI:57955"/>
        <dbReference type="ChEBI" id="CHEBI:58759"/>
        <dbReference type="EC" id="3.1.1.31"/>
    </reaction>
</comment>
<comment type="pathway">
    <text evidence="3 7">Carbohydrate degradation; pentose phosphate pathway; D-ribulose 5-phosphate from D-glucose 6-phosphate (oxidative stage): step 2/3.</text>
</comment>
<organism evidence="9 10">
    <name type="scientific">Consotaella salsifontis</name>
    <dbReference type="NCBI Taxonomy" id="1365950"/>
    <lineage>
        <taxon>Bacteria</taxon>
        <taxon>Pseudomonadati</taxon>
        <taxon>Pseudomonadota</taxon>
        <taxon>Alphaproteobacteria</taxon>
        <taxon>Hyphomicrobiales</taxon>
        <taxon>Aurantimonadaceae</taxon>
        <taxon>Consotaella</taxon>
    </lineage>
</organism>
<dbReference type="GO" id="GO:0005975">
    <property type="term" value="P:carbohydrate metabolic process"/>
    <property type="evidence" value="ECO:0007669"/>
    <property type="project" value="UniProtKB-UniRule"/>
</dbReference>
<dbReference type="RefSeq" id="WP_078707830.1">
    <property type="nucleotide sequence ID" value="NZ_FUXL01000004.1"/>
</dbReference>
<evidence type="ECO:0000256" key="7">
    <source>
        <dbReference type="RuleBase" id="RU365095"/>
    </source>
</evidence>
<proteinExistence type="inferred from homology"/>
<dbReference type="EC" id="3.1.1.31" evidence="5 7"/>
<dbReference type="NCBIfam" id="TIGR01198">
    <property type="entry name" value="pgl"/>
    <property type="match status" value="1"/>
</dbReference>
<evidence type="ECO:0000256" key="3">
    <source>
        <dbReference type="ARBA" id="ARBA00004961"/>
    </source>
</evidence>
<keyword evidence="10" id="KW-1185">Reference proteome</keyword>
<dbReference type="InterPro" id="IPR039104">
    <property type="entry name" value="6PGL"/>
</dbReference>
<sequence length="233" mass="25031">MDFLFRAYPSRQALAEALAAGVAAVLSGGIATKGRARLAVSGGSTPKLFFETLAKAEIDWADVTVTLIDERWVGEDSSRSNAALVKRHLMQGPAARAHFLPLYVEGLSPDDAQPRLSALLRTFEGPFDAAILGMGGDGHTASFFPGADTLEWATNPQCSDPVVPVRAEGAEEPRVTLSLPAFIDARLLALHIEGEEKKAVFDKARADGPTLDLPIRSVLRAKRETPLEVFWAP</sequence>
<evidence type="ECO:0000313" key="9">
    <source>
        <dbReference type="EMBL" id="SJZ97936.1"/>
    </source>
</evidence>
<dbReference type="Proteomes" id="UP000190135">
    <property type="component" value="Unassembled WGS sequence"/>
</dbReference>
<dbReference type="UniPathway" id="UPA00115">
    <property type="reaction ID" value="UER00409"/>
</dbReference>
<dbReference type="PANTHER" id="PTHR11054">
    <property type="entry name" value="6-PHOSPHOGLUCONOLACTONASE"/>
    <property type="match status" value="1"/>
</dbReference>
<dbReference type="STRING" id="1365950.SAMN05428963_104313"/>
<reference evidence="10" key="1">
    <citation type="submission" date="2017-02" db="EMBL/GenBank/DDBJ databases">
        <authorList>
            <person name="Varghese N."/>
            <person name="Submissions S."/>
        </authorList>
    </citation>
    <scope>NUCLEOTIDE SEQUENCE [LARGE SCALE GENOMIC DNA]</scope>
    <source>
        <strain evidence="10">USBA 369</strain>
    </source>
</reference>
<dbReference type="Pfam" id="PF01182">
    <property type="entry name" value="Glucosamine_iso"/>
    <property type="match status" value="1"/>
</dbReference>
<evidence type="ECO:0000256" key="6">
    <source>
        <dbReference type="ARBA" id="ARBA00020337"/>
    </source>
</evidence>
<dbReference type="EMBL" id="FUXL01000004">
    <property type="protein sequence ID" value="SJZ97936.1"/>
    <property type="molecule type" value="Genomic_DNA"/>
</dbReference>
<accession>A0A1T4Q2S0</accession>
<feature type="domain" description="Glucosamine/galactosamine-6-phosphate isomerase" evidence="8">
    <location>
        <begin position="10"/>
        <end position="223"/>
    </location>
</feature>
<comment type="similarity">
    <text evidence="4 7">Belongs to the glucosamine/galactosamine-6-phosphate isomerase family. 6-phosphogluconolactonase subfamily.</text>
</comment>
<evidence type="ECO:0000256" key="2">
    <source>
        <dbReference type="ARBA" id="ARBA00002681"/>
    </source>
</evidence>
<dbReference type="Gene3D" id="3.40.50.1360">
    <property type="match status" value="1"/>
</dbReference>
<dbReference type="PANTHER" id="PTHR11054:SF0">
    <property type="entry name" value="6-PHOSPHOGLUCONOLACTONASE"/>
    <property type="match status" value="1"/>
</dbReference>
<evidence type="ECO:0000256" key="4">
    <source>
        <dbReference type="ARBA" id="ARBA00010662"/>
    </source>
</evidence>